<sequence>MHSFAWALGESGLSLEDVVILTRLFLRGVTLLDPNNLSLADQQDIAELRRLGKLAQSGPRFTTQGVLVLRVPRDFVVSPHYVERLYMAGFFAFFLSYFVLPGYLADSPSPAVFLLALFLARGECVALAPLFLGPLHCQLDLVHADLARSLERCDHLSMVHTSFLLAYFFEHFPIVAPPPRNFAATMSPAGGNNPIAWGVINSALIALLGWLPFLNNEAHGVSAYRPDRFARQLSFDQGVPVHAPLVSSFVESQLRFTRPNTFDILARLGDLPIPSRDDVRRYTPEFRLFWRRNLDSFLLLFVGRLRFQRCPRSMPPLSSSAGASSHASSRREACSRAGCSRKDTSPSPSGAIMTIFLKGARGGGGLSSQAALHGILLSDSSLFNKELFVVLCFVALILLTTLENVVSFFQQRELDASTFVAFDPAAAAAASATERVAMEEVEEDAPGTPIKRRCLDVAVESEDEEEEDMGVGGRDDVVADIDDYNNDEDNVPRSIRFEAMQAQPSMPVGDIVAGDVAGAREVELLQPPVEPAPYLQPEPETSVVVGGTLPDEPSIVDLGGDPNTVSTELSSSSEESENVIIYSADRDPSPSHAATSKAHEPPPPMGSCESVGQADIAAEPISAAAAQLLREGEEDNVDEPPLLSARGPPAGHHQAASSSTPLGSHQQSTSARILSTESFLGRVAVGSPGVSNAFFLQDDWSTAGRDTTLDAISPHSQACSTSQAHSPRLSARHTPTPPAQPSLTVEDRQLEVNEELLGGPTSITDSDLNSLFKDMAFLPTDNVLGGQGSQALGDFGVYLNAEIGEQQREEVESREQPSPRRSPVANLGKGPMVAKMEVPIRLFPADYPVDEAYHPLLNAIARAHPETFAHFNLRSARLGALFLGNLHEVLTPWAQLRFSEFTAATETALQEVAQDMASLSAQLESARQHLANLEARLDQVTQYDMELAVVTLNLEDLDPEELVFAEWLA</sequence>
<comment type="caution">
    <text evidence="4">The sequence shown here is derived from an EMBL/GenBank/DDBJ whole genome shotgun (WGS) entry which is preliminary data.</text>
</comment>
<gene>
    <name evidence="4" type="ORF">C3L33_22095</name>
</gene>
<protein>
    <submittedName>
        <fullName evidence="4">Uncharacterized protein</fullName>
    </submittedName>
</protein>
<feature type="region of interest" description="Disordered" evidence="2">
    <location>
        <begin position="530"/>
        <end position="610"/>
    </location>
</feature>
<feature type="compositionally biased region" description="Polar residues" evidence="2">
    <location>
        <begin position="714"/>
        <end position="725"/>
    </location>
</feature>
<keyword evidence="1" id="KW-0175">Coiled coil</keyword>
<feature type="transmembrane region" description="Helical" evidence="3">
    <location>
        <begin position="387"/>
        <end position="409"/>
    </location>
</feature>
<accession>A0A6A4KL92</accession>
<feature type="non-terminal residue" evidence="4">
    <location>
        <position position="1"/>
    </location>
</feature>
<organism evidence="4">
    <name type="scientific">Rhododendron williamsianum</name>
    <dbReference type="NCBI Taxonomy" id="262921"/>
    <lineage>
        <taxon>Eukaryota</taxon>
        <taxon>Viridiplantae</taxon>
        <taxon>Streptophyta</taxon>
        <taxon>Embryophyta</taxon>
        <taxon>Tracheophyta</taxon>
        <taxon>Spermatophyta</taxon>
        <taxon>Magnoliopsida</taxon>
        <taxon>eudicotyledons</taxon>
        <taxon>Gunneridae</taxon>
        <taxon>Pentapetalae</taxon>
        <taxon>asterids</taxon>
        <taxon>Ericales</taxon>
        <taxon>Ericaceae</taxon>
        <taxon>Ericoideae</taxon>
        <taxon>Rhodoreae</taxon>
        <taxon>Rhododendron</taxon>
    </lineage>
</organism>
<evidence type="ECO:0000256" key="2">
    <source>
        <dbReference type="SAM" id="MobiDB-lite"/>
    </source>
</evidence>
<feature type="transmembrane region" description="Helical" evidence="3">
    <location>
        <begin position="85"/>
        <end position="105"/>
    </location>
</feature>
<feature type="region of interest" description="Disordered" evidence="2">
    <location>
        <begin position="806"/>
        <end position="828"/>
    </location>
</feature>
<keyword evidence="3" id="KW-0812">Transmembrane</keyword>
<dbReference type="AlphaFoldDB" id="A0A6A4KL92"/>
<evidence type="ECO:0000313" key="4">
    <source>
        <dbReference type="EMBL" id="KAE9446002.1"/>
    </source>
</evidence>
<evidence type="ECO:0000256" key="1">
    <source>
        <dbReference type="SAM" id="Coils"/>
    </source>
</evidence>
<dbReference type="OrthoDB" id="1827675at2759"/>
<keyword evidence="3" id="KW-1133">Transmembrane helix</keyword>
<keyword evidence="3" id="KW-0472">Membrane</keyword>
<feature type="transmembrane region" description="Helical" evidence="3">
    <location>
        <begin position="195"/>
        <end position="215"/>
    </location>
</feature>
<feature type="compositionally biased region" description="Polar residues" evidence="2">
    <location>
        <begin position="655"/>
        <end position="670"/>
    </location>
</feature>
<feature type="region of interest" description="Disordered" evidence="2">
    <location>
        <begin position="631"/>
        <end position="670"/>
    </location>
</feature>
<evidence type="ECO:0000256" key="3">
    <source>
        <dbReference type="SAM" id="Phobius"/>
    </source>
</evidence>
<dbReference type="EMBL" id="QEFC01003986">
    <property type="protein sequence ID" value="KAE9446002.1"/>
    <property type="molecule type" value="Genomic_DNA"/>
</dbReference>
<proteinExistence type="predicted"/>
<reference evidence="4" key="1">
    <citation type="journal article" date="2019" name="Genome Biol. Evol.">
        <title>The Rhododendron genome and chromosomal organization provide insight into shared whole-genome duplications across the heath family (Ericaceae).</title>
        <authorList>
            <person name="Soza V.L."/>
            <person name="Lindsley D."/>
            <person name="Waalkes A."/>
            <person name="Ramage E."/>
            <person name="Patwardhan R.P."/>
            <person name="Burton J.N."/>
            <person name="Adey A."/>
            <person name="Kumar A."/>
            <person name="Qiu R."/>
            <person name="Shendure J."/>
            <person name="Hall B."/>
        </authorList>
    </citation>
    <scope>NUCLEOTIDE SEQUENCE</scope>
    <source>
        <strain evidence="4">RSF 1966-606</strain>
    </source>
</reference>
<feature type="transmembrane region" description="Helical" evidence="3">
    <location>
        <begin position="111"/>
        <end position="135"/>
    </location>
</feature>
<name>A0A6A4KL92_9ERIC</name>
<feature type="coiled-coil region" evidence="1">
    <location>
        <begin position="909"/>
        <end position="943"/>
    </location>
</feature>
<feature type="compositionally biased region" description="Basic and acidic residues" evidence="2">
    <location>
        <begin position="806"/>
        <end position="818"/>
    </location>
</feature>
<feature type="region of interest" description="Disordered" evidence="2">
    <location>
        <begin position="714"/>
        <end position="742"/>
    </location>
</feature>